<comment type="similarity">
    <text evidence="1">Belongs to the GppA/Ppx family.</text>
</comment>
<dbReference type="Pfam" id="PF21447">
    <property type="entry name" value="Ppx-GppA_III"/>
    <property type="match status" value="1"/>
</dbReference>
<dbReference type="Gene3D" id="1.10.3210.10">
    <property type="entry name" value="Hypothetical protein af1432"/>
    <property type="match status" value="1"/>
</dbReference>
<gene>
    <name evidence="4" type="ORF">P378_02415</name>
</gene>
<evidence type="ECO:0000256" key="2">
    <source>
        <dbReference type="SAM" id="MobiDB-lite"/>
    </source>
</evidence>
<dbReference type="InterPro" id="IPR003607">
    <property type="entry name" value="HD/PDEase_dom"/>
</dbReference>
<feature type="region of interest" description="Disordered" evidence="2">
    <location>
        <begin position="228"/>
        <end position="258"/>
    </location>
</feature>
<evidence type="ECO:0000259" key="3">
    <source>
        <dbReference type="Pfam" id="PF21447"/>
    </source>
</evidence>
<organism evidence="4 5">
    <name type="scientific">Desulforamulus profundi</name>
    <dbReference type="NCBI Taxonomy" id="1383067"/>
    <lineage>
        <taxon>Bacteria</taxon>
        <taxon>Bacillati</taxon>
        <taxon>Bacillota</taxon>
        <taxon>Clostridia</taxon>
        <taxon>Eubacteriales</taxon>
        <taxon>Peptococcaceae</taxon>
        <taxon>Desulforamulus</taxon>
    </lineage>
</organism>
<dbReference type="CDD" id="cd00077">
    <property type="entry name" value="HDc"/>
    <property type="match status" value="1"/>
</dbReference>
<dbReference type="Proteomes" id="UP000222564">
    <property type="component" value="Unassembled WGS sequence"/>
</dbReference>
<evidence type="ECO:0000256" key="1">
    <source>
        <dbReference type="ARBA" id="ARBA00007125"/>
    </source>
</evidence>
<evidence type="ECO:0000313" key="4">
    <source>
        <dbReference type="EMBL" id="PHJ39660.1"/>
    </source>
</evidence>
<dbReference type="GO" id="GO:0016462">
    <property type="term" value="F:pyrophosphatase activity"/>
    <property type="evidence" value="ECO:0007669"/>
    <property type="project" value="TreeGrafter"/>
</dbReference>
<dbReference type="InterPro" id="IPR050273">
    <property type="entry name" value="GppA/Ppx_hydrolase"/>
</dbReference>
<dbReference type="PANTHER" id="PTHR30005:SF0">
    <property type="entry name" value="RETROGRADE REGULATION PROTEIN 2"/>
    <property type="match status" value="1"/>
</dbReference>
<accession>A0A2C6LM35</accession>
<feature type="compositionally biased region" description="Basic and acidic residues" evidence="2">
    <location>
        <begin position="247"/>
        <end position="258"/>
    </location>
</feature>
<protein>
    <recommendedName>
        <fullName evidence="3">Ppx/GppA phosphatase C-terminal domain-containing protein</fullName>
    </recommendedName>
</protein>
<comment type="caution">
    <text evidence="4">The sequence shown here is derived from an EMBL/GenBank/DDBJ whole genome shotgun (WGS) entry which is preliminary data.</text>
</comment>
<sequence length="258" mass="29539">MLSDMFYLEMVLALGEKYHYDSFHAKTVDRLATTIFEKLRDLHQLGEEELNLLRHGALLHDLGIQISTKKHHKHAAYLVMNDQQLEGYPKKERQLLALLVRNHRKDVKLEDEDLSRYGWEVLPKLIAILRIADALDYFHRGETVVRDVYIEGNRCLFKIDGVNLDALNDHLKKKAAFFKEAFGLKAVFVNDQQEAVPSVEAVEIAAKEIDIENQLSEYDSGITEVKAENTTREGELPEQLASVDATEQAKEVKEPVID</sequence>
<name>A0A2C6LM35_9FIRM</name>
<proteinExistence type="inferred from homology"/>
<dbReference type="PANTHER" id="PTHR30005">
    <property type="entry name" value="EXOPOLYPHOSPHATASE"/>
    <property type="match status" value="1"/>
</dbReference>
<dbReference type="InterPro" id="IPR048950">
    <property type="entry name" value="Ppx_GppA_C"/>
</dbReference>
<dbReference type="SUPFAM" id="SSF109604">
    <property type="entry name" value="HD-domain/PDEase-like"/>
    <property type="match status" value="1"/>
</dbReference>
<evidence type="ECO:0000313" key="5">
    <source>
        <dbReference type="Proteomes" id="UP000222564"/>
    </source>
</evidence>
<dbReference type="RefSeq" id="WP_143338390.1">
    <property type="nucleotide sequence ID" value="NZ_AWQQ01000017.1"/>
</dbReference>
<dbReference type="OrthoDB" id="9814545at2"/>
<keyword evidence="5" id="KW-1185">Reference proteome</keyword>
<reference evidence="4 5" key="1">
    <citation type="submission" date="2013-09" db="EMBL/GenBank/DDBJ databases">
        <title>Biodegradation of hydrocarbons in the deep terrestrial subsurface : characterization of a microbial consortium composed of two Desulfotomaculum species originating from a deep geological formation.</title>
        <authorList>
            <person name="Aullo T."/>
            <person name="Berlendis S."/>
            <person name="Lascourreges J.-F."/>
            <person name="Dessort D."/>
            <person name="Saint-Laurent S."/>
            <person name="Schraauwers B."/>
            <person name="Mas J."/>
            <person name="Magot M."/>
            <person name="Ranchou-Peyruse A."/>
        </authorList>
    </citation>
    <scope>NUCLEOTIDE SEQUENCE [LARGE SCALE GENOMIC DNA]</scope>
    <source>
        <strain evidence="4 5">Bs107</strain>
    </source>
</reference>
<dbReference type="AlphaFoldDB" id="A0A2C6LM35"/>
<dbReference type="EMBL" id="AWQQ01000017">
    <property type="protein sequence ID" value="PHJ39660.1"/>
    <property type="molecule type" value="Genomic_DNA"/>
</dbReference>
<feature type="domain" description="Ppx/GppA phosphatase C-terminal" evidence="3">
    <location>
        <begin position="11"/>
        <end position="142"/>
    </location>
</feature>